<accession>A0A1J5RCJ6</accession>
<comment type="caution">
    <text evidence="2">The sequence shown here is derived from an EMBL/GenBank/DDBJ whole genome shotgun (WGS) entry which is preliminary data.</text>
</comment>
<gene>
    <name evidence="2" type="ORF">GALL_283590</name>
</gene>
<organism evidence="2">
    <name type="scientific">mine drainage metagenome</name>
    <dbReference type="NCBI Taxonomy" id="410659"/>
    <lineage>
        <taxon>unclassified sequences</taxon>
        <taxon>metagenomes</taxon>
        <taxon>ecological metagenomes</taxon>
    </lineage>
</organism>
<sequence>MGKAVLMLLLALASGHAAADWRLVDISNDGTIAAYADPATISKSGYNVKIMTMFNYKRARVVDGKPYLSYQSLDEYDCSTGAMRSVSSTSYAKSMGEGEVVARDSTADASFQPFPNDSLASYMWEFACAKH</sequence>
<dbReference type="EMBL" id="MLJW01000317">
    <property type="protein sequence ID" value="OIQ89743.1"/>
    <property type="molecule type" value="Genomic_DNA"/>
</dbReference>
<reference evidence="2" key="1">
    <citation type="submission" date="2016-10" db="EMBL/GenBank/DDBJ databases">
        <title>Sequence of Gallionella enrichment culture.</title>
        <authorList>
            <person name="Poehlein A."/>
            <person name="Muehling M."/>
            <person name="Daniel R."/>
        </authorList>
    </citation>
    <scope>NUCLEOTIDE SEQUENCE</scope>
</reference>
<evidence type="ECO:0000313" key="2">
    <source>
        <dbReference type="EMBL" id="OIQ89743.1"/>
    </source>
</evidence>
<evidence type="ECO:0000259" key="1">
    <source>
        <dbReference type="Pfam" id="PF16747"/>
    </source>
</evidence>
<name>A0A1J5RCJ6_9ZZZZ</name>
<protein>
    <recommendedName>
        <fullName evidence="1">Surface-adhesin protein E-like domain-containing protein</fullName>
    </recommendedName>
</protein>
<dbReference type="AlphaFoldDB" id="A0A1J5RCJ6"/>
<dbReference type="Pfam" id="PF16747">
    <property type="entry name" value="Adhesin_E"/>
    <property type="match status" value="1"/>
</dbReference>
<dbReference type="InterPro" id="IPR031939">
    <property type="entry name" value="Adhesin_E-like"/>
</dbReference>
<proteinExistence type="predicted"/>
<feature type="domain" description="Surface-adhesin protein E-like" evidence="1">
    <location>
        <begin position="21"/>
        <end position="129"/>
    </location>
</feature>